<evidence type="ECO:0000256" key="1">
    <source>
        <dbReference type="PROSITE-ProRule" id="PRU00285"/>
    </source>
</evidence>
<dbReference type="Proteomes" id="UP000694548">
    <property type="component" value="Chromosome sgr10"/>
</dbReference>
<evidence type="ECO:0000313" key="5">
    <source>
        <dbReference type="Proteomes" id="UP000694548"/>
    </source>
</evidence>
<protein>
    <recommendedName>
        <fullName evidence="3">SHSP domain-containing protein</fullName>
    </recommendedName>
</protein>
<reference evidence="4" key="3">
    <citation type="submission" date="2025-09" db="UniProtKB">
        <authorList>
            <consortium name="Ensembl"/>
        </authorList>
    </citation>
    <scope>IDENTIFICATION</scope>
</reference>
<accession>A0A8C6P2G7</accession>
<reference evidence="4" key="2">
    <citation type="submission" date="2025-08" db="UniProtKB">
        <authorList>
            <consortium name="Ensembl"/>
        </authorList>
    </citation>
    <scope>IDENTIFICATION</scope>
</reference>
<feature type="domain" description="SHSP" evidence="3">
    <location>
        <begin position="29"/>
        <end position="136"/>
    </location>
</feature>
<evidence type="ECO:0000259" key="3">
    <source>
        <dbReference type="PROSITE" id="PS01031"/>
    </source>
</evidence>
<name>A0A8C6P2G7_NOTFU</name>
<reference evidence="4" key="1">
    <citation type="submission" date="2014-08" db="EMBL/GenBank/DDBJ databases">
        <authorList>
            <person name="Senf B."/>
            <person name="Petzold A."/>
            <person name="Downie B.R."/>
            <person name="Koch P."/>
            <person name="Platzer M."/>
        </authorList>
    </citation>
    <scope>NUCLEOTIDE SEQUENCE [LARGE SCALE GENOMIC DNA]</scope>
    <source>
        <strain evidence="4">GRZ</strain>
    </source>
</reference>
<dbReference type="PRINTS" id="PR00299">
    <property type="entry name" value="ACRYSTALLIN"/>
</dbReference>
<evidence type="ECO:0000313" key="4">
    <source>
        <dbReference type="Ensembl" id="ENSNFUP00015037222.1"/>
    </source>
</evidence>
<sequence>MLTLVCMEEGQRNCSEDSGCSPLPGTEEHKFTGHSSPTGKIQVIGDIFQFTLDVSEFSPEEVIVITSNNLLEVQADKVGEGGTVTKALSHKCKLPSNVDPFSVSTSMSSSGVLIVKAQKVTYRRFSLTFTRSMHFL</sequence>
<keyword evidence="5" id="KW-1185">Reference proteome</keyword>
<dbReference type="InterPro" id="IPR008978">
    <property type="entry name" value="HSP20-like_chaperone"/>
</dbReference>
<dbReference type="AlphaFoldDB" id="A0A8C6P2G7"/>
<gene>
    <name evidence="4" type="primary">LOC107385940</name>
</gene>
<dbReference type="Ensembl" id="ENSNFUT00015038866.1">
    <property type="protein sequence ID" value="ENSNFUP00015037222.1"/>
    <property type="gene ID" value="ENSNFUG00015018011.1"/>
</dbReference>
<dbReference type="Pfam" id="PF00011">
    <property type="entry name" value="HSP20"/>
    <property type="match status" value="1"/>
</dbReference>
<dbReference type="InterPro" id="IPR001436">
    <property type="entry name" value="Alpha-crystallin/sHSP_animal"/>
</dbReference>
<dbReference type="Gene3D" id="2.60.40.790">
    <property type="match status" value="1"/>
</dbReference>
<comment type="similarity">
    <text evidence="1 2">Belongs to the small heat shock protein (HSP20) family.</text>
</comment>
<organism evidence="4 5">
    <name type="scientific">Nothobranchius furzeri</name>
    <name type="common">Turquoise killifish</name>
    <dbReference type="NCBI Taxonomy" id="105023"/>
    <lineage>
        <taxon>Eukaryota</taxon>
        <taxon>Metazoa</taxon>
        <taxon>Chordata</taxon>
        <taxon>Craniata</taxon>
        <taxon>Vertebrata</taxon>
        <taxon>Euteleostomi</taxon>
        <taxon>Actinopterygii</taxon>
        <taxon>Neopterygii</taxon>
        <taxon>Teleostei</taxon>
        <taxon>Neoteleostei</taxon>
        <taxon>Acanthomorphata</taxon>
        <taxon>Ovalentaria</taxon>
        <taxon>Atherinomorphae</taxon>
        <taxon>Cyprinodontiformes</taxon>
        <taxon>Nothobranchiidae</taxon>
        <taxon>Nothobranchius</taxon>
    </lineage>
</organism>
<dbReference type="PROSITE" id="PS01031">
    <property type="entry name" value="SHSP"/>
    <property type="match status" value="1"/>
</dbReference>
<dbReference type="PANTHER" id="PTHR46907">
    <property type="entry name" value="HEAT SHOCK PROTEIN BETA-7-RELATED"/>
    <property type="match status" value="1"/>
</dbReference>
<evidence type="ECO:0000256" key="2">
    <source>
        <dbReference type="RuleBase" id="RU003616"/>
    </source>
</evidence>
<dbReference type="InterPro" id="IPR002068">
    <property type="entry name" value="A-crystallin/Hsp20_dom"/>
</dbReference>
<dbReference type="GeneTree" id="ENSGT00390000010674"/>
<proteinExistence type="inferred from homology"/>
<dbReference type="SUPFAM" id="SSF49764">
    <property type="entry name" value="HSP20-like chaperones"/>
    <property type="match status" value="1"/>
</dbReference>